<keyword evidence="2" id="KW-1185">Reference proteome</keyword>
<accession>A0A4C1ZKF2</accession>
<name>A0A4C1ZKF2_EUMVA</name>
<evidence type="ECO:0000313" key="2">
    <source>
        <dbReference type="Proteomes" id="UP000299102"/>
    </source>
</evidence>
<protein>
    <submittedName>
        <fullName evidence="1">Uncharacterized protein</fullName>
    </submittedName>
</protein>
<organism evidence="1 2">
    <name type="scientific">Eumeta variegata</name>
    <name type="common">Bagworm moth</name>
    <name type="synonym">Eumeta japonica</name>
    <dbReference type="NCBI Taxonomy" id="151549"/>
    <lineage>
        <taxon>Eukaryota</taxon>
        <taxon>Metazoa</taxon>
        <taxon>Ecdysozoa</taxon>
        <taxon>Arthropoda</taxon>
        <taxon>Hexapoda</taxon>
        <taxon>Insecta</taxon>
        <taxon>Pterygota</taxon>
        <taxon>Neoptera</taxon>
        <taxon>Endopterygota</taxon>
        <taxon>Lepidoptera</taxon>
        <taxon>Glossata</taxon>
        <taxon>Ditrysia</taxon>
        <taxon>Tineoidea</taxon>
        <taxon>Psychidae</taxon>
        <taxon>Oiketicinae</taxon>
        <taxon>Eumeta</taxon>
    </lineage>
</organism>
<comment type="caution">
    <text evidence="1">The sequence shown here is derived from an EMBL/GenBank/DDBJ whole genome shotgun (WGS) entry which is preliminary data.</text>
</comment>
<evidence type="ECO:0000313" key="1">
    <source>
        <dbReference type="EMBL" id="GBP87097.1"/>
    </source>
</evidence>
<dbReference type="EMBL" id="BGZK01001835">
    <property type="protein sequence ID" value="GBP87097.1"/>
    <property type="molecule type" value="Genomic_DNA"/>
</dbReference>
<gene>
    <name evidence="1" type="ORF">EVAR_66431_1</name>
</gene>
<reference evidence="1 2" key="1">
    <citation type="journal article" date="2019" name="Commun. Biol.">
        <title>The bagworm genome reveals a unique fibroin gene that provides high tensile strength.</title>
        <authorList>
            <person name="Kono N."/>
            <person name="Nakamura H."/>
            <person name="Ohtoshi R."/>
            <person name="Tomita M."/>
            <person name="Numata K."/>
            <person name="Arakawa K."/>
        </authorList>
    </citation>
    <scope>NUCLEOTIDE SEQUENCE [LARGE SCALE GENOMIC DNA]</scope>
</reference>
<proteinExistence type="predicted"/>
<dbReference type="AlphaFoldDB" id="A0A4C1ZKF2"/>
<sequence>MFRNAATLERFREDSLRIHAVAKKRSTLRDDRLSEYIPHPAVRHAPLLNFNTQPARPLFSAKARAERARRPDAARADIFSTENPQYLHRNGWTDGSIWRLDRESVVINIENNTIDEKKPTTNIERIEEKEVYDHINLLKDDGSSGPDEISNEAYKLVHSILLSHLTNLFNLRHNSEEQLTIFFSLGYARRSRIHPIEPFTSERDGSA</sequence>
<dbReference type="Proteomes" id="UP000299102">
    <property type="component" value="Unassembled WGS sequence"/>
</dbReference>